<keyword evidence="2" id="KW-1185">Reference proteome</keyword>
<organism evidence="1 2">
    <name type="scientific">Acaulospora colombiana</name>
    <dbReference type="NCBI Taxonomy" id="27376"/>
    <lineage>
        <taxon>Eukaryota</taxon>
        <taxon>Fungi</taxon>
        <taxon>Fungi incertae sedis</taxon>
        <taxon>Mucoromycota</taxon>
        <taxon>Glomeromycotina</taxon>
        <taxon>Glomeromycetes</taxon>
        <taxon>Diversisporales</taxon>
        <taxon>Acaulosporaceae</taxon>
        <taxon>Acaulospora</taxon>
    </lineage>
</organism>
<evidence type="ECO:0000313" key="1">
    <source>
        <dbReference type="EMBL" id="CAG8680639.1"/>
    </source>
</evidence>
<reference evidence="1" key="1">
    <citation type="submission" date="2021-06" db="EMBL/GenBank/DDBJ databases">
        <authorList>
            <person name="Kallberg Y."/>
            <person name="Tangrot J."/>
            <person name="Rosling A."/>
        </authorList>
    </citation>
    <scope>NUCLEOTIDE SEQUENCE</scope>
    <source>
        <strain evidence="1">CL356</strain>
    </source>
</reference>
<dbReference type="EMBL" id="CAJVPT010026729">
    <property type="protein sequence ID" value="CAG8680639.1"/>
    <property type="molecule type" value="Genomic_DNA"/>
</dbReference>
<proteinExistence type="predicted"/>
<gene>
    <name evidence="1" type="ORF">ACOLOM_LOCUS9321</name>
</gene>
<comment type="caution">
    <text evidence="1">The sequence shown here is derived from an EMBL/GenBank/DDBJ whole genome shotgun (WGS) entry which is preliminary data.</text>
</comment>
<sequence>MGRKAGPSTPTAPVPSHPAIQGHSSSAAKRTEHEDKQIYMPPSQPKLFLSRPFVDAALVKGSLKTLVSLPRYLDVMEWVAMNKPPDLSMLGLVPVFDFYNNINLFYGAIAERCTSKNCPTMTAGDKLVYTWVDANNKQVKLPAATYIDFVFTWVQNLLEDPSIFPTKAGHPFPANFPAT</sequence>
<dbReference type="Proteomes" id="UP000789525">
    <property type="component" value="Unassembled WGS sequence"/>
</dbReference>
<accession>A0ACA9NWD4</accession>
<name>A0ACA9NWD4_9GLOM</name>
<feature type="non-terminal residue" evidence="1">
    <location>
        <position position="179"/>
    </location>
</feature>
<protein>
    <submittedName>
        <fullName evidence="1">16637_t:CDS:1</fullName>
    </submittedName>
</protein>
<evidence type="ECO:0000313" key="2">
    <source>
        <dbReference type="Proteomes" id="UP000789525"/>
    </source>
</evidence>